<dbReference type="AlphaFoldDB" id="M2LUZ6"/>
<evidence type="ECO:0000313" key="2">
    <source>
        <dbReference type="Proteomes" id="UP000011761"/>
    </source>
</evidence>
<dbReference type="GeneID" id="19114214"/>
<dbReference type="Proteomes" id="UP000011761">
    <property type="component" value="Unassembled WGS sequence"/>
</dbReference>
<dbReference type="EMBL" id="KB445553">
    <property type="protein sequence ID" value="EMC98437.1"/>
    <property type="molecule type" value="Genomic_DNA"/>
</dbReference>
<reference evidence="1 2" key="1">
    <citation type="journal article" date="2012" name="PLoS Pathog.">
        <title>Diverse lifestyles and strategies of plant pathogenesis encoded in the genomes of eighteen Dothideomycetes fungi.</title>
        <authorList>
            <person name="Ohm R.A."/>
            <person name="Feau N."/>
            <person name="Henrissat B."/>
            <person name="Schoch C.L."/>
            <person name="Horwitz B.A."/>
            <person name="Barry K.W."/>
            <person name="Condon B.J."/>
            <person name="Copeland A.C."/>
            <person name="Dhillon B."/>
            <person name="Glaser F."/>
            <person name="Hesse C.N."/>
            <person name="Kosti I."/>
            <person name="LaButti K."/>
            <person name="Lindquist E.A."/>
            <person name="Lucas S."/>
            <person name="Salamov A.A."/>
            <person name="Bradshaw R.E."/>
            <person name="Ciuffetti L."/>
            <person name="Hamelin R.C."/>
            <person name="Kema G.H.J."/>
            <person name="Lawrence C."/>
            <person name="Scott J.A."/>
            <person name="Spatafora J.W."/>
            <person name="Turgeon B.G."/>
            <person name="de Wit P.J.G.M."/>
            <person name="Zhong S."/>
            <person name="Goodwin S.B."/>
            <person name="Grigoriev I.V."/>
        </authorList>
    </citation>
    <scope>NUCLEOTIDE SEQUENCE [LARGE SCALE GENOMIC DNA]</scope>
    <source>
        <strain evidence="1 2">UAMH 10762</strain>
    </source>
</reference>
<organism evidence="1 2">
    <name type="scientific">Baudoinia panamericana (strain UAMH 10762)</name>
    <name type="common">Angels' share fungus</name>
    <name type="synonym">Baudoinia compniacensis (strain UAMH 10762)</name>
    <dbReference type="NCBI Taxonomy" id="717646"/>
    <lineage>
        <taxon>Eukaryota</taxon>
        <taxon>Fungi</taxon>
        <taxon>Dikarya</taxon>
        <taxon>Ascomycota</taxon>
        <taxon>Pezizomycotina</taxon>
        <taxon>Dothideomycetes</taxon>
        <taxon>Dothideomycetidae</taxon>
        <taxon>Mycosphaerellales</taxon>
        <taxon>Teratosphaeriaceae</taxon>
        <taxon>Baudoinia</taxon>
    </lineage>
</organism>
<sequence length="58" mass="6447">MWCRNTVSTLLCDRTRPLGVRCNVKALSTPSLCHAKMNSTFLPFFARQVSVGNSEGLM</sequence>
<dbReference type="HOGENOM" id="CLU_2978776_0_0_1"/>
<gene>
    <name evidence="1" type="ORF">BAUCODRAFT_426119</name>
</gene>
<name>M2LUZ6_BAUPA</name>
<keyword evidence="2" id="KW-1185">Reference proteome</keyword>
<accession>M2LUZ6</accession>
<dbReference type="KEGG" id="bcom:BAUCODRAFT_426119"/>
<dbReference type="RefSeq" id="XP_007675056.1">
    <property type="nucleotide sequence ID" value="XM_007676866.1"/>
</dbReference>
<protein>
    <submittedName>
        <fullName evidence="1">Uncharacterized protein</fullName>
    </submittedName>
</protein>
<evidence type="ECO:0000313" key="1">
    <source>
        <dbReference type="EMBL" id="EMC98437.1"/>
    </source>
</evidence>
<proteinExistence type="predicted"/>